<reference evidence="1" key="1">
    <citation type="journal article" date="2025" name="Int. J. Syst. Evol. Microbiol.">
        <title>Inconstantimicrobium mannanitabidum sp. nov., a novel member of the family Clostridiaceae isolated from anoxic soil under the treatment of reductive soil disinfestation.</title>
        <authorList>
            <person name="Ueki A."/>
            <person name="Tonouchi A."/>
            <person name="Honma S."/>
            <person name="Kaku N."/>
            <person name="Ueki K."/>
        </authorList>
    </citation>
    <scope>NUCLEOTIDE SEQUENCE</scope>
    <source>
        <strain evidence="1">TW13</strain>
    </source>
</reference>
<protein>
    <submittedName>
        <fullName evidence="1">N-acetyltransferase</fullName>
    </submittedName>
</protein>
<evidence type="ECO:0000313" key="2">
    <source>
        <dbReference type="Proteomes" id="UP001058074"/>
    </source>
</evidence>
<sequence>MRKDLTIRPEEENDFEEIDKLVIRSFSEGTDYSDGLDVVALIKEIRASQYYIPELSLVAEISGKIVGHFMFSHFPLSTNAKIADYDRSIKKTETVMLGPVSVHADYFRQGVGSTMIKLGIEKVKKKDYKGIQVEGNPAFYNTLGFITSSKYNIYPTCGFPMHDPNCMMYQETYSGSLKEISGYIIYDMYKNA</sequence>
<evidence type="ECO:0000313" key="1">
    <source>
        <dbReference type="EMBL" id="GKX66427.1"/>
    </source>
</evidence>
<keyword evidence="2" id="KW-1185">Reference proteome</keyword>
<dbReference type="EMBL" id="BROD01000001">
    <property type="protein sequence ID" value="GKX66427.1"/>
    <property type="molecule type" value="Genomic_DNA"/>
</dbReference>
<dbReference type="Proteomes" id="UP001058074">
    <property type="component" value="Unassembled WGS sequence"/>
</dbReference>
<gene>
    <name evidence="1" type="ORF">rsdtw13_16850</name>
</gene>
<accession>A0ACB5RB49</accession>
<name>A0ACB5RB49_9CLOT</name>
<comment type="caution">
    <text evidence="1">The sequence shown here is derived from an EMBL/GenBank/DDBJ whole genome shotgun (WGS) entry which is preliminary data.</text>
</comment>
<organism evidence="1 2">
    <name type="scientific">Inconstantimicrobium mannanitabidum</name>
    <dbReference type="NCBI Taxonomy" id="1604901"/>
    <lineage>
        <taxon>Bacteria</taxon>
        <taxon>Bacillati</taxon>
        <taxon>Bacillota</taxon>
        <taxon>Clostridia</taxon>
        <taxon>Eubacteriales</taxon>
        <taxon>Clostridiaceae</taxon>
        <taxon>Inconstantimicrobium</taxon>
    </lineage>
</organism>
<proteinExistence type="predicted"/>